<comment type="subcellular location">
    <subcellularLocation>
        <location evidence="1">Cell membrane</location>
        <topology evidence="1">Multi-pass membrane protein</topology>
    </subcellularLocation>
</comment>
<evidence type="ECO:0000313" key="9">
    <source>
        <dbReference type="EMBL" id="RHW32882.1"/>
    </source>
</evidence>
<organism evidence="9 10">
    <name type="scientific">Oceanobacillus profundus</name>
    <dbReference type="NCBI Taxonomy" id="372463"/>
    <lineage>
        <taxon>Bacteria</taxon>
        <taxon>Bacillati</taxon>
        <taxon>Bacillota</taxon>
        <taxon>Bacilli</taxon>
        <taxon>Bacillales</taxon>
        <taxon>Bacillaceae</taxon>
        <taxon>Oceanobacillus</taxon>
    </lineage>
</organism>
<evidence type="ECO:0000313" key="10">
    <source>
        <dbReference type="Proteomes" id="UP000285456"/>
    </source>
</evidence>
<comment type="caution">
    <text evidence="9">The sequence shown here is derived from an EMBL/GenBank/DDBJ whole genome shotgun (WGS) entry which is preliminary data.</text>
</comment>
<feature type="transmembrane region" description="Helical" evidence="7">
    <location>
        <begin position="431"/>
        <end position="450"/>
    </location>
</feature>
<feature type="transmembrane region" description="Helical" evidence="7">
    <location>
        <begin position="228"/>
        <end position="245"/>
    </location>
</feature>
<keyword evidence="3" id="KW-1003">Cell membrane</keyword>
<feature type="transmembrane region" description="Helical" evidence="7">
    <location>
        <begin position="330"/>
        <end position="348"/>
    </location>
</feature>
<dbReference type="SUPFAM" id="SSF103473">
    <property type="entry name" value="MFS general substrate transporter"/>
    <property type="match status" value="1"/>
</dbReference>
<dbReference type="Proteomes" id="UP000285456">
    <property type="component" value="Unassembled WGS sequence"/>
</dbReference>
<feature type="transmembrane region" description="Helical" evidence="7">
    <location>
        <begin position="105"/>
        <end position="127"/>
    </location>
</feature>
<feature type="domain" description="Major facilitator superfamily (MFS) profile" evidence="8">
    <location>
        <begin position="11"/>
        <end position="455"/>
    </location>
</feature>
<dbReference type="EMBL" id="QWEH01000004">
    <property type="protein sequence ID" value="RHW32882.1"/>
    <property type="molecule type" value="Genomic_DNA"/>
</dbReference>
<gene>
    <name evidence="9" type="ORF">D1B32_07490</name>
</gene>
<dbReference type="PROSITE" id="PS50850">
    <property type="entry name" value="MFS"/>
    <property type="match status" value="1"/>
</dbReference>
<dbReference type="PANTHER" id="PTHR42718:SF46">
    <property type="entry name" value="BLR6921 PROTEIN"/>
    <property type="match status" value="1"/>
</dbReference>
<feature type="transmembrane region" description="Helical" evidence="7">
    <location>
        <begin position="48"/>
        <end position="68"/>
    </location>
</feature>
<dbReference type="InterPro" id="IPR011701">
    <property type="entry name" value="MFS"/>
</dbReference>
<sequence length="473" mass="51358">MKQYFNARVAVVIVYVLAMFMSALDSTIVNVALPAIGEAFDVPPSATGTINIGYLVSLAMFLPAAGWFGDRFGTKRVFLAALAIFTIASALCGIAHNMFTLNLFRILQGIGAGFLTPVGMAILFRTFTHEERPKLSRILIIPIALAPALGPVIGGLLVDVLSWRWIFYINIPIGILALVIGKVYLQEHLEEAVGKFDYKGFLLSLSGFSMSIYALTQGAIKGWTSPEILITGLVGISFMIALVLVELRIDKPMINLSLLKDPMFRTMNLISLCSAAGLLGMLYVFPLMYQNALNVSALHTGLTTFLEALGLMAASQIMPWTLKRLGLQRLLVFSLLGTIIVFILIALSASSNPWLLRVMMFGIGFFLGQTVGAAQISAFKHIDSASMSRATTLFNMQNRLGSVLGVAILSSVLGASDAAEAEHIGLLNYQYALFGAALFLIIAWVIAIRFKETADKLNPRIHLDEVERGKQSG</sequence>
<keyword evidence="4 7" id="KW-0812">Transmembrane</keyword>
<feature type="transmembrane region" description="Helical" evidence="7">
    <location>
        <begin position="139"/>
        <end position="159"/>
    </location>
</feature>
<evidence type="ECO:0000256" key="3">
    <source>
        <dbReference type="ARBA" id="ARBA00022475"/>
    </source>
</evidence>
<dbReference type="Gene3D" id="1.20.1250.20">
    <property type="entry name" value="MFS general substrate transporter like domains"/>
    <property type="match status" value="1"/>
</dbReference>
<dbReference type="CDD" id="cd17503">
    <property type="entry name" value="MFS_LmrB_MDR_like"/>
    <property type="match status" value="1"/>
</dbReference>
<feature type="transmembrane region" description="Helical" evidence="7">
    <location>
        <begin position="266"/>
        <end position="285"/>
    </location>
</feature>
<feature type="transmembrane region" description="Helical" evidence="7">
    <location>
        <begin position="400"/>
        <end position="419"/>
    </location>
</feature>
<dbReference type="InterPro" id="IPR020846">
    <property type="entry name" value="MFS_dom"/>
</dbReference>
<feature type="transmembrane region" description="Helical" evidence="7">
    <location>
        <begin position="297"/>
        <end position="318"/>
    </location>
</feature>
<name>A0A417YIR2_9BACI</name>
<feature type="transmembrane region" description="Helical" evidence="7">
    <location>
        <begin position="354"/>
        <end position="379"/>
    </location>
</feature>
<keyword evidence="6 7" id="KW-0472">Membrane</keyword>
<evidence type="ECO:0000256" key="2">
    <source>
        <dbReference type="ARBA" id="ARBA00022448"/>
    </source>
</evidence>
<evidence type="ECO:0000256" key="4">
    <source>
        <dbReference type="ARBA" id="ARBA00022692"/>
    </source>
</evidence>
<evidence type="ECO:0000256" key="5">
    <source>
        <dbReference type="ARBA" id="ARBA00022989"/>
    </source>
</evidence>
<dbReference type="InterPro" id="IPR004638">
    <property type="entry name" value="EmrB-like"/>
</dbReference>
<evidence type="ECO:0000256" key="6">
    <source>
        <dbReference type="ARBA" id="ARBA00023136"/>
    </source>
</evidence>
<feature type="transmembrane region" description="Helical" evidence="7">
    <location>
        <begin position="77"/>
        <end position="99"/>
    </location>
</feature>
<feature type="transmembrane region" description="Helical" evidence="7">
    <location>
        <begin position="12"/>
        <end position="36"/>
    </location>
</feature>
<proteinExistence type="predicted"/>
<reference evidence="9 10" key="1">
    <citation type="journal article" date="2007" name="Int. J. Syst. Evol. Microbiol.">
        <title>Oceanobacillus profundus sp. nov., isolated from a deep-sea sediment core.</title>
        <authorList>
            <person name="Kim Y.G."/>
            <person name="Choi D.H."/>
            <person name="Hyun S."/>
            <person name="Cho B.C."/>
        </authorList>
    </citation>
    <scope>NUCLEOTIDE SEQUENCE [LARGE SCALE GENOMIC DNA]</scope>
    <source>
        <strain evidence="9 10">DSM 18246</strain>
    </source>
</reference>
<dbReference type="Gene3D" id="1.20.1720.10">
    <property type="entry name" value="Multidrug resistance protein D"/>
    <property type="match status" value="1"/>
</dbReference>
<dbReference type="PANTHER" id="PTHR42718">
    <property type="entry name" value="MAJOR FACILITATOR SUPERFAMILY MULTIDRUG TRANSPORTER MFSC"/>
    <property type="match status" value="1"/>
</dbReference>
<dbReference type="NCBIfam" id="TIGR00711">
    <property type="entry name" value="efflux_EmrB"/>
    <property type="match status" value="1"/>
</dbReference>
<dbReference type="AlphaFoldDB" id="A0A417YIR2"/>
<dbReference type="InterPro" id="IPR036259">
    <property type="entry name" value="MFS_trans_sf"/>
</dbReference>
<dbReference type="RefSeq" id="WP_118889030.1">
    <property type="nucleotide sequence ID" value="NZ_PHUT01000004.1"/>
</dbReference>
<evidence type="ECO:0000256" key="1">
    <source>
        <dbReference type="ARBA" id="ARBA00004651"/>
    </source>
</evidence>
<dbReference type="GO" id="GO:0005886">
    <property type="term" value="C:plasma membrane"/>
    <property type="evidence" value="ECO:0007669"/>
    <property type="project" value="UniProtKB-SubCell"/>
</dbReference>
<evidence type="ECO:0000256" key="7">
    <source>
        <dbReference type="SAM" id="Phobius"/>
    </source>
</evidence>
<dbReference type="OrthoDB" id="9807274at2"/>
<accession>A0A417YIR2</accession>
<feature type="transmembrane region" description="Helical" evidence="7">
    <location>
        <begin position="196"/>
        <end position="216"/>
    </location>
</feature>
<keyword evidence="2" id="KW-0813">Transport</keyword>
<dbReference type="Pfam" id="PF07690">
    <property type="entry name" value="MFS_1"/>
    <property type="match status" value="1"/>
</dbReference>
<dbReference type="GO" id="GO:0022857">
    <property type="term" value="F:transmembrane transporter activity"/>
    <property type="evidence" value="ECO:0007669"/>
    <property type="project" value="InterPro"/>
</dbReference>
<feature type="transmembrane region" description="Helical" evidence="7">
    <location>
        <begin position="165"/>
        <end position="184"/>
    </location>
</feature>
<protein>
    <submittedName>
        <fullName evidence="9">DHA2 family efflux MFS transporter permease subunit</fullName>
    </submittedName>
</protein>
<dbReference type="PRINTS" id="PR01036">
    <property type="entry name" value="TCRTETB"/>
</dbReference>
<keyword evidence="10" id="KW-1185">Reference proteome</keyword>
<keyword evidence="5 7" id="KW-1133">Transmembrane helix</keyword>
<evidence type="ECO:0000259" key="8">
    <source>
        <dbReference type="PROSITE" id="PS50850"/>
    </source>
</evidence>